<sequence>MCGIHLIWGKGANEENIQKLVDHSHHRGPDQQAVLSPWAGLWIGVNRLKILDLGIEANQPFWDSDGNYLLIWNGEIYNYSTLRSILEKMGVPLQSKSDTEVLLYYLKFFGTEALTKIQGMFSLIFIDLLQQSVLIARDPTGEKPLYFFQNPDSLIVSSEAKGIANLLGLEVDAQQITSYFYFRFPLPGKSAFKGIREWKPGRYSRVHQHFSFRWDTIPSQAPSPEKPELRTFQASLKSAISKQFQADTPVGVMLSGGADSSLLYAYWYQQSGISLPSFTIQTEKKYEKKYADASHALRLCQQFPSDQELIAIDQRIFLQHWEEYLLSLDQPMGDSASFLTWMIGKKAKVSVKVLIGGAGADELWGGYQRHVGFNRYLSHSGFWTTWSPILAKLPWNREIKKFLNGIDRNPNKTFLNFSALENPDSELYPDFDRYFNLSLDPYKRMLDFDRQVYLVEDVLKIHDHALMAHSIEGRSPYLDAEMISLWESVTDHSLLIGKTWIKASLSEIGLDWIANRKKFGFGLPLQEWLQEDGPFAQRVFSTLKAWADLEGKLLPQPILEVCKHPEQAAKNQFLTLYNLFLWREWVNLRS</sequence>
<evidence type="ECO:0000256" key="2">
    <source>
        <dbReference type="ARBA" id="ARBA00005752"/>
    </source>
</evidence>
<comment type="catalytic activity">
    <reaction evidence="7">
        <text>L-aspartate + L-glutamine + ATP + H2O = L-asparagine + L-glutamate + AMP + diphosphate + H(+)</text>
        <dbReference type="Rhea" id="RHEA:12228"/>
        <dbReference type="ChEBI" id="CHEBI:15377"/>
        <dbReference type="ChEBI" id="CHEBI:15378"/>
        <dbReference type="ChEBI" id="CHEBI:29985"/>
        <dbReference type="ChEBI" id="CHEBI:29991"/>
        <dbReference type="ChEBI" id="CHEBI:30616"/>
        <dbReference type="ChEBI" id="CHEBI:33019"/>
        <dbReference type="ChEBI" id="CHEBI:58048"/>
        <dbReference type="ChEBI" id="CHEBI:58359"/>
        <dbReference type="ChEBI" id="CHEBI:456215"/>
        <dbReference type="EC" id="6.3.5.4"/>
    </reaction>
</comment>
<evidence type="ECO:0000256" key="7">
    <source>
        <dbReference type="ARBA" id="ARBA00048741"/>
    </source>
</evidence>
<keyword evidence="6 8" id="KW-0315">Glutamine amidotransferase</keyword>
<keyword evidence="8" id="KW-0061">Asparagine biosynthesis</keyword>
<evidence type="ECO:0000256" key="9">
    <source>
        <dbReference type="PIRSR" id="PIRSR001589-2"/>
    </source>
</evidence>
<dbReference type="Gene3D" id="3.40.50.620">
    <property type="entry name" value="HUPs"/>
    <property type="match status" value="1"/>
</dbReference>
<dbReference type="KEGG" id="alm:AO498_03010"/>
<evidence type="ECO:0000256" key="5">
    <source>
        <dbReference type="ARBA" id="ARBA00022840"/>
    </source>
</evidence>
<dbReference type="RefSeq" id="WP_067543608.1">
    <property type="nucleotide sequence ID" value="NZ_CP012836.1"/>
</dbReference>
<dbReference type="InterPro" id="IPR014729">
    <property type="entry name" value="Rossmann-like_a/b/a_fold"/>
</dbReference>
<dbReference type="InterPro" id="IPR051786">
    <property type="entry name" value="ASN_synthetase/amidase"/>
</dbReference>
<evidence type="ECO:0000256" key="1">
    <source>
        <dbReference type="ARBA" id="ARBA00005187"/>
    </source>
</evidence>
<dbReference type="GO" id="GO:0006529">
    <property type="term" value="P:asparagine biosynthetic process"/>
    <property type="evidence" value="ECO:0007669"/>
    <property type="project" value="UniProtKB-KW"/>
</dbReference>
<feature type="active site" description="For GATase activity" evidence="8">
    <location>
        <position position="2"/>
    </location>
</feature>
<keyword evidence="8" id="KW-0028">Amino-acid biosynthesis</keyword>
<dbReference type="PANTHER" id="PTHR43284:SF1">
    <property type="entry name" value="ASPARAGINE SYNTHETASE"/>
    <property type="match status" value="1"/>
</dbReference>
<evidence type="ECO:0000313" key="12">
    <source>
        <dbReference type="Proteomes" id="UP000073816"/>
    </source>
</evidence>
<proteinExistence type="inferred from homology"/>
<dbReference type="CDD" id="cd00712">
    <property type="entry name" value="AsnB"/>
    <property type="match status" value="1"/>
</dbReference>
<evidence type="ECO:0000313" key="11">
    <source>
        <dbReference type="EMBL" id="AMQ55351.1"/>
    </source>
</evidence>
<dbReference type="CDD" id="cd01991">
    <property type="entry name" value="Asn_synthase_B_C"/>
    <property type="match status" value="1"/>
</dbReference>
<organism evidence="11 12">
    <name type="scientific">Algoriphagus sanaruensis</name>
    <dbReference type="NCBI Taxonomy" id="1727163"/>
    <lineage>
        <taxon>Bacteria</taxon>
        <taxon>Pseudomonadati</taxon>
        <taxon>Bacteroidota</taxon>
        <taxon>Cytophagia</taxon>
        <taxon>Cytophagales</taxon>
        <taxon>Cyclobacteriaceae</taxon>
        <taxon>Algoriphagus</taxon>
    </lineage>
</organism>
<dbReference type="InterPro" id="IPR029055">
    <property type="entry name" value="Ntn_hydrolases_N"/>
</dbReference>
<evidence type="ECO:0000256" key="6">
    <source>
        <dbReference type="ARBA" id="ARBA00022962"/>
    </source>
</evidence>
<dbReference type="PIRSF" id="PIRSF001589">
    <property type="entry name" value="Asn_synthetase_glu-h"/>
    <property type="match status" value="1"/>
</dbReference>
<evidence type="ECO:0000256" key="8">
    <source>
        <dbReference type="PIRSR" id="PIRSR001589-1"/>
    </source>
</evidence>
<dbReference type="InterPro" id="IPR001962">
    <property type="entry name" value="Asn_synthase"/>
</dbReference>
<dbReference type="STRING" id="1727163.AO498_03010"/>
<dbReference type="EC" id="6.3.5.4" evidence="3"/>
<evidence type="ECO:0000256" key="4">
    <source>
        <dbReference type="ARBA" id="ARBA00022741"/>
    </source>
</evidence>
<gene>
    <name evidence="11" type="ORF">AO498_03010</name>
</gene>
<keyword evidence="5 9" id="KW-0067">ATP-binding</keyword>
<accession>A0A142EJP6</accession>
<dbReference type="EMBL" id="CP012836">
    <property type="protein sequence ID" value="AMQ55351.1"/>
    <property type="molecule type" value="Genomic_DNA"/>
</dbReference>
<dbReference type="PANTHER" id="PTHR43284">
    <property type="entry name" value="ASPARAGINE SYNTHETASE (GLUTAMINE-HYDROLYZING)"/>
    <property type="match status" value="1"/>
</dbReference>
<evidence type="ECO:0000256" key="3">
    <source>
        <dbReference type="ARBA" id="ARBA00012737"/>
    </source>
</evidence>
<dbReference type="SUPFAM" id="SSF52402">
    <property type="entry name" value="Adenine nucleotide alpha hydrolases-like"/>
    <property type="match status" value="1"/>
</dbReference>
<keyword evidence="12" id="KW-1185">Reference proteome</keyword>
<dbReference type="PROSITE" id="PS51278">
    <property type="entry name" value="GATASE_TYPE_2"/>
    <property type="match status" value="1"/>
</dbReference>
<dbReference type="NCBIfam" id="TIGR01536">
    <property type="entry name" value="asn_synth_AEB"/>
    <property type="match status" value="1"/>
</dbReference>
<dbReference type="SUPFAM" id="SSF56235">
    <property type="entry name" value="N-terminal nucleophile aminohydrolases (Ntn hydrolases)"/>
    <property type="match status" value="1"/>
</dbReference>
<comment type="similarity">
    <text evidence="2">Belongs to the asparagine synthetase family.</text>
</comment>
<dbReference type="InterPro" id="IPR017932">
    <property type="entry name" value="GATase_2_dom"/>
</dbReference>
<reference evidence="11 12" key="2">
    <citation type="journal article" date="2016" name="Genome Announc.">
        <title>Complete Genome Sequence of Algoriphagus sp. Strain M8-2, Isolated from a Brackish Lake.</title>
        <authorList>
            <person name="Muraguchi Y."/>
            <person name="Kushimoto K."/>
            <person name="Ohtsubo Y."/>
            <person name="Suzuki T."/>
            <person name="Dohra H."/>
            <person name="Kimbara K."/>
            <person name="Shintani M."/>
        </authorList>
    </citation>
    <scope>NUCLEOTIDE SEQUENCE [LARGE SCALE GENOMIC DNA]</scope>
    <source>
        <strain evidence="11 12">M8-2</strain>
    </source>
</reference>
<dbReference type="InterPro" id="IPR033738">
    <property type="entry name" value="AsnB_N"/>
</dbReference>
<feature type="binding site" evidence="9">
    <location>
        <position position="98"/>
    </location>
    <ligand>
        <name>L-glutamine</name>
        <dbReference type="ChEBI" id="CHEBI:58359"/>
    </ligand>
</feature>
<name>A0A142EJP6_9BACT</name>
<feature type="domain" description="Glutamine amidotransferase type-2" evidence="10">
    <location>
        <begin position="2"/>
        <end position="209"/>
    </location>
</feature>
<feature type="binding site" evidence="9">
    <location>
        <position position="280"/>
    </location>
    <ligand>
        <name>ATP</name>
        <dbReference type="ChEBI" id="CHEBI:30616"/>
    </ligand>
</feature>
<dbReference type="PATRIC" id="fig|1727163.4.peg.624"/>
<evidence type="ECO:0000259" key="10">
    <source>
        <dbReference type="PROSITE" id="PS51278"/>
    </source>
</evidence>
<dbReference type="OrthoDB" id="9763290at2"/>
<dbReference type="InterPro" id="IPR006426">
    <property type="entry name" value="Asn_synth_AEB"/>
</dbReference>
<dbReference type="Pfam" id="PF00733">
    <property type="entry name" value="Asn_synthase"/>
    <property type="match status" value="1"/>
</dbReference>
<protein>
    <recommendedName>
        <fullName evidence="3">asparagine synthase (glutamine-hydrolyzing)</fullName>
        <ecNumber evidence="3">6.3.5.4</ecNumber>
    </recommendedName>
</protein>
<comment type="pathway">
    <text evidence="1">Amino-acid biosynthesis; L-asparagine biosynthesis; L-asparagine from L-aspartate (L-Gln route): step 1/1.</text>
</comment>
<reference evidence="12" key="1">
    <citation type="submission" date="2015-09" db="EMBL/GenBank/DDBJ databases">
        <title>Complete sequence of Algoriphagus sp. M8-2.</title>
        <authorList>
            <person name="Shintani M."/>
        </authorList>
    </citation>
    <scope>NUCLEOTIDE SEQUENCE [LARGE SCALE GENOMIC DNA]</scope>
    <source>
        <strain evidence="12">M8-2</strain>
    </source>
</reference>
<dbReference type="Proteomes" id="UP000073816">
    <property type="component" value="Chromosome"/>
</dbReference>
<dbReference type="Pfam" id="PF13537">
    <property type="entry name" value="GATase_7"/>
    <property type="match status" value="1"/>
</dbReference>
<dbReference type="AlphaFoldDB" id="A0A142EJP6"/>
<keyword evidence="4 9" id="KW-0547">Nucleotide-binding</keyword>
<dbReference type="GO" id="GO:0005524">
    <property type="term" value="F:ATP binding"/>
    <property type="evidence" value="ECO:0007669"/>
    <property type="project" value="UniProtKB-KW"/>
</dbReference>
<dbReference type="GO" id="GO:0004066">
    <property type="term" value="F:asparagine synthase (glutamine-hydrolyzing) activity"/>
    <property type="evidence" value="ECO:0007669"/>
    <property type="project" value="UniProtKB-EC"/>
</dbReference>
<dbReference type="Gene3D" id="3.60.20.10">
    <property type="entry name" value="Glutamine Phosphoribosylpyrophosphate, subunit 1, domain 1"/>
    <property type="match status" value="1"/>
</dbReference>